<name>A0A6A6B8C5_9PEZI</name>
<sequence length="96" mass="10691">MSPLVKTRQKKLQRLLAQAGPSSQSKKHLRMGKVKAVTPDSDDEMSDVSRESDADGNLMSQSDDDEPPSYDTGPKMVLREDQHLNKYMKVDISAIS</sequence>
<proteinExistence type="predicted"/>
<accession>A0A6A6B8C5</accession>
<reference evidence="2" key="1">
    <citation type="journal article" date="2020" name="Stud. Mycol.">
        <title>101 Dothideomycetes genomes: a test case for predicting lifestyles and emergence of pathogens.</title>
        <authorList>
            <person name="Haridas S."/>
            <person name="Albert R."/>
            <person name="Binder M."/>
            <person name="Bloem J."/>
            <person name="Labutti K."/>
            <person name="Salamov A."/>
            <person name="Andreopoulos B."/>
            <person name="Baker S."/>
            <person name="Barry K."/>
            <person name="Bills G."/>
            <person name="Bluhm B."/>
            <person name="Cannon C."/>
            <person name="Castanera R."/>
            <person name="Culley D."/>
            <person name="Daum C."/>
            <person name="Ezra D."/>
            <person name="Gonzalez J."/>
            <person name="Henrissat B."/>
            <person name="Kuo A."/>
            <person name="Liang C."/>
            <person name="Lipzen A."/>
            <person name="Lutzoni F."/>
            <person name="Magnuson J."/>
            <person name="Mondo S."/>
            <person name="Nolan M."/>
            <person name="Ohm R."/>
            <person name="Pangilinan J."/>
            <person name="Park H.-J."/>
            <person name="Ramirez L."/>
            <person name="Alfaro M."/>
            <person name="Sun H."/>
            <person name="Tritt A."/>
            <person name="Yoshinaga Y."/>
            <person name="Zwiers L.-H."/>
            <person name="Turgeon B."/>
            <person name="Goodwin S."/>
            <person name="Spatafora J."/>
            <person name="Crous P."/>
            <person name="Grigoriev I."/>
        </authorList>
    </citation>
    <scope>NUCLEOTIDE SEQUENCE</scope>
    <source>
        <strain evidence="2">CBS 121167</strain>
    </source>
</reference>
<dbReference type="Proteomes" id="UP000799438">
    <property type="component" value="Unassembled WGS sequence"/>
</dbReference>
<protein>
    <submittedName>
        <fullName evidence="2">Uncharacterized protein</fullName>
    </submittedName>
</protein>
<feature type="region of interest" description="Disordered" evidence="1">
    <location>
        <begin position="15"/>
        <end position="78"/>
    </location>
</feature>
<dbReference type="AlphaFoldDB" id="A0A6A6B8C5"/>
<dbReference type="EMBL" id="ML995494">
    <property type="protein sequence ID" value="KAF2139157.1"/>
    <property type="molecule type" value="Genomic_DNA"/>
</dbReference>
<dbReference type="RefSeq" id="XP_033394870.1">
    <property type="nucleotide sequence ID" value="XM_033540970.1"/>
</dbReference>
<organism evidence="2 3">
    <name type="scientific">Aplosporella prunicola CBS 121167</name>
    <dbReference type="NCBI Taxonomy" id="1176127"/>
    <lineage>
        <taxon>Eukaryota</taxon>
        <taxon>Fungi</taxon>
        <taxon>Dikarya</taxon>
        <taxon>Ascomycota</taxon>
        <taxon>Pezizomycotina</taxon>
        <taxon>Dothideomycetes</taxon>
        <taxon>Dothideomycetes incertae sedis</taxon>
        <taxon>Botryosphaeriales</taxon>
        <taxon>Aplosporellaceae</taxon>
        <taxon>Aplosporella</taxon>
    </lineage>
</organism>
<evidence type="ECO:0000313" key="2">
    <source>
        <dbReference type="EMBL" id="KAF2139157.1"/>
    </source>
</evidence>
<evidence type="ECO:0000256" key="1">
    <source>
        <dbReference type="SAM" id="MobiDB-lite"/>
    </source>
</evidence>
<keyword evidence="3" id="KW-1185">Reference proteome</keyword>
<evidence type="ECO:0000313" key="3">
    <source>
        <dbReference type="Proteomes" id="UP000799438"/>
    </source>
</evidence>
<dbReference type="GeneID" id="54298466"/>
<gene>
    <name evidence="2" type="ORF">K452DRAFT_290260</name>
</gene>